<dbReference type="GO" id="GO:0007399">
    <property type="term" value="P:nervous system development"/>
    <property type="evidence" value="ECO:0007669"/>
    <property type="project" value="UniProtKB-KW"/>
</dbReference>
<protein>
    <submittedName>
        <fullName evidence="7">Achaete-scute-like protein</fullName>
    </submittedName>
</protein>
<reference evidence="7 8" key="1">
    <citation type="submission" date="2013-11" db="EMBL/GenBank/DDBJ databases">
        <title>Genome sequencing of Stegodyphus mimosarum.</title>
        <authorList>
            <person name="Bechsgaard J."/>
        </authorList>
    </citation>
    <scope>NUCLEOTIDE SEQUENCE [LARGE SCALE GENOMIC DNA]</scope>
</reference>
<feature type="non-terminal residue" evidence="7">
    <location>
        <position position="251"/>
    </location>
</feature>
<dbReference type="OMA" id="EQFHGAY"/>
<accession>A0A087TST4</accession>
<evidence type="ECO:0000256" key="1">
    <source>
        <dbReference type="ARBA" id="ARBA00004123"/>
    </source>
</evidence>
<feature type="domain" description="BHLH" evidence="6">
    <location>
        <begin position="96"/>
        <end position="148"/>
    </location>
</feature>
<dbReference type="SUPFAM" id="SSF47459">
    <property type="entry name" value="HLH, helix-loop-helix DNA-binding domain"/>
    <property type="match status" value="1"/>
</dbReference>
<sequence length="251" mass="26976">MASLTLLSGSTDHSNLVAVSNNSNNSATSTTYLLATSVVPSQTTLSSTTTNSRSTVSKIAPKRQRQDTDATTDGSNQSLKNKRRPVQGLHRGSAAPAVARRNERERNRVRQVNLGFATLRQHVPNGAKSKKMSKVETLRSAVQYIKQLQQLLSDTGDDDENSIPSFDDQFHHPHPTQHPLHQSNNPLHSYSNGNGHIQSSGVGTVSFGGLTSPPCSAASSPTPSLGSDASSPYDSLSPEDEELLDFTTWLS</sequence>
<keyword evidence="8" id="KW-1185">Reference proteome</keyword>
<feature type="compositionally biased region" description="Low complexity" evidence="5">
    <location>
        <begin position="41"/>
        <end position="57"/>
    </location>
</feature>
<dbReference type="SMART" id="SM00353">
    <property type="entry name" value="HLH"/>
    <property type="match status" value="1"/>
</dbReference>
<name>A0A087TST4_STEMI</name>
<dbReference type="InterPro" id="IPR036638">
    <property type="entry name" value="HLH_DNA-bd_sf"/>
</dbReference>
<feature type="region of interest" description="Disordered" evidence="5">
    <location>
        <begin position="41"/>
        <end position="109"/>
    </location>
</feature>
<dbReference type="AlphaFoldDB" id="A0A087TST4"/>
<dbReference type="GO" id="GO:0005634">
    <property type="term" value="C:nucleus"/>
    <property type="evidence" value="ECO:0007669"/>
    <property type="project" value="UniProtKB-SubCell"/>
</dbReference>
<organism evidence="7 8">
    <name type="scientific">Stegodyphus mimosarum</name>
    <name type="common">African social velvet spider</name>
    <dbReference type="NCBI Taxonomy" id="407821"/>
    <lineage>
        <taxon>Eukaryota</taxon>
        <taxon>Metazoa</taxon>
        <taxon>Ecdysozoa</taxon>
        <taxon>Arthropoda</taxon>
        <taxon>Chelicerata</taxon>
        <taxon>Arachnida</taxon>
        <taxon>Araneae</taxon>
        <taxon>Araneomorphae</taxon>
        <taxon>Entelegynae</taxon>
        <taxon>Eresoidea</taxon>
        <taxon>Eresidae</taxon>
        <taxon>Stegodyphus</taxon>
    </lineage>
</organism>
<evidence type="ECO:0000313" key="7">
    <source>
        <dbReference type="EMBL" id="KFM68173.1"/>
    </source>
</evidence>
<dbReference type="OrthoDB" id="5976910at2759"/>
<feature type="compositionally biased region" description="Polar residues" evidence="5">
    <location>
        <begin position="183"/>
        <end position="203"/>
    </location>
</feature>
<evidence type="ECO:0000256" key="2">
    <source>
        <dbReference type="ARBA" id="ARBA00022902"/>
    </source>
</evidence>
<dbReference type="PROSITE" id="PS50888">
    <property type="entry name" value="BHLH"/>
    <property type="match status" value="1"/>
</dbReference>
<proteinExistence type="predicted"/>
<evidence type="ECO:0000256" key="4">
    <source>
        <dbReference type="ARBA" id="ARBA00023242"/>
    </source>
</evidence>
<dbReference type="Pfam" id="PF00010">
    <property type="entry name" value="HLH"/>
    <property type="match status" value="1"/>
</dbReference>
<keyword evidence="3" id="KW-0238">DNA-binding</keyword>
<dbReference type="InterPro" id="IPR011598">
    <property type="entry name" value="bHLH_dom"/>
</dbReference>
<dbReference type="Proteomes" id="UP000054359">
    <property type="component" value="Unassembled WGS sequence"/>
</dbReference>
<keyword evidence="2" id="KW-0524">Neurogenesis</keyword>
<keyword evidence="4" id="KW-0539">Nucleus</keyword>
<evidence type="ECO:0000259" key="6">
    <source>
        <dbReference type="PROSITE" id="PS50888"/>
    </source>
</evidence>
<dbReference type="STRING" id="407821.A0A087TST4"/>
<evidence type="ECO:0000256" key="3">
    <source>
        <dbReference type="ARBA" id="ARBA00023125"/>
    </source>
</evidence>
<dbReference type="PANTHER" id="PTHR23349:SF108">
    <property type="entry name" value="BHLH DOMAIN-CONTAINING PROTEIN"/>
    <property type="match status" value="1"/>
</dbReference>
<dbReference type="PANTHER" id="PTHR23349">
    <property type="entry name" value="BASIC HELIX-LOOP-HELIX TRANSCRIPTION FACTOR, TWIST"/>
    <property type="match status" value="1"/>
</dbReference>
<comment type="subcellular location">
    <subcellularLocation>
        <location evidence="1">Nucleus</location>
    </subcellularLocation>
</comment>
<feature type="region of interest" description="Disordered" evidence="5">
    <location>
        <begin position="154"/>
        <end position="251"/>
    </location>
</feature>
<dbReference type="GO" id="GO:0000981">
    <property type="term" value="F:DNA-binding transcription factor activity, RNA polymerase II-specific"/>
    <property type="evidence" value="ECO:0007669"/>
    <property type="project" value="TreeGrafter"/>
</dbReference>
<feature type="compositionally biased region" description="Polar residues" evidence="5">
    <location>
        <begin position="69"/>
        <end position="79"/>
    </location>
</feature>
<gene>
    <name evidence="7" type="ORF">X975_02695</name>
</gene>
<evidence type="ECO:0000256" key="5">
    <source>
        <dbReference type="SAM" id="MobiDB-lite"/>
    </source>
</evidence>
<dbReference type="GO" id="GO:0046983">
    <property type="term" value="F:protein dimerization activity"/>
    <property type="evidence" value="ECO:0007669"/>
    <property type="project" value="InterPro"/>
</dbReference>
<dbReference type="FunFam" id="4.10.280.10:FF:000029">
    <property type="entry name" value="Achaete-scute family bHLH transcription factor 1"/>
    <property type="match status" value="1"/>
</dbReference>
<dbReference type="Gene3D" id="4.10.280.10">
    <property type="entry name" value="Helix-loop-helix DNA-binding domain"/>
    <property type="match status" value="1"/>
</dbReference>
<feature type="compositionally biased region" description="Low complexity" evidence="5">
    <location>
        <begin position="211"/>
        <end position="224"/>
    </location>
</feature>
<dbReference type="CDD" id="cd19723">
    <property type="entry name" value="bHLH_TS_ASCL1_like"/>
    <property type="match status" value="1"/>
</dbReference>
<dbReference type="EMBL" id="KK116580">
    <property type="protein sequence ID" value="KFM68173.1"/>
    <property type="molecule type" value="Genomic_DNA"/>
</dbReference>
<dbReference type="InterPro" id="IPR050283">
    <property type="entry name" value="E-box_TF_Regulators"/>
</dbReference>
<dbReference type="GO" id="GO:0000977">
    <property type="term" value="F:RNA polymerase II transcription regulatory region sequence-specific DNA binding"/>
    <property type="evidence" value="ECO:0007669"/>
    <property type="project" value="TreeGrafter"/>
</dbReference>
<feature type="compositionally biased region" description="Polar residues" evidence="5">
    <location>
        <begin position="225"/>
        <end position="234"/>
    </location>
</feature>
<evidence type="ECO:0000313" key="8">
    <source>
        <dbReference type="Proteomes" id="UP000054359"/>
    </source>
</evidence>